<dbReference type="Pfam" id="PF08666">
    <property type="entry name" value="SAF"/>
    <property type="match status" value="1"/>
</dbReference>
<evidence type="ECO:0000259" key="2">
    <source>
        <dbReference type="SMART" id="SM00858"/>
    </source>
</evidence>
<dbReference type="InterPro" id="IPR044144">
    <property type="entry name" value="SAF_UxaA/GarD"/>
</dbReference>
<dbReference type="InterPro" id="IPR052172">
    <property type="entry name" value="UxaA_altronate/galactarate_dh"/>
</dbReference>
<organism evidence="3 4">
    <name type="scientific">Bacillus nakamurai</name>
    <dbReference type="NCBI Taxonomy" id="1793963"/>
    <lineage>
        <taxon>Bacteria</taxon>
        <taxon>Bacillati</taxon>
        <taxon>Bacillota</taxon>
        <taxon>Bacilli</taxon>
        <taxon>Bacillales</taxon>
        <taxon>Bacillaceae</taxon>
        <taxon>Bacillus</taxon>
    </lineage>
</organism>
<dbReference type="EMBL" id="LSBA01000038">
    <property type="protein sequence ID" value="KXZ13413.1"/>
    <property type="molecule type" value="Genomic_DNA"/>
</dbReference>
<dbReference type="GO" id="GO:0019698">
    <property type="term" value="P:D-galacturonate catabolic process"/>
    <property type="evidence" value="ECO:0007669"/>
    <property type="project" value="TreeGrafter"/>
</dbReference>
<dbReference type="Proteomes" id="UP000075430">
    <property type="component" value="Unassembled WGS sequence"/>
</dbReference>
<reference evidence="4" key="1">
    <citation type="submission" date="2016-02" db="EMBL/GenBank/DDBJ databases">
        <authorList>
            <person name="Dunlap C."/>
        </authorList>
    </citation>
    <scope>NUCLEOTIDE SEQUENCE [LARGE SCALE GENOMIC DNA]</scope>
    <source>
        <strain evidence="4">NRRL B-41092</strain>
    </source>
</reference>
<dbReference type="InterPro" id="IPR013974">
    <property type="entry name" value="SAF"/>
</dbReference>
<gene>
    <name evidence="3" type="ORF">AXI58_04545</name>
</gene>
<comment type="caution">
    <text evidence="3">The sequence shown here is derived from an EMBL/GenBank/DDBJ whole genome shotgun (WGS) entry which is preliminary data.</text>
</comment>
<dbReference type="Gene3D" id="2.30.130.110">
    <property type="match status" value="1"/>
</dbReference>
<evidence type="ECO:0000313" key="4">
    <source>
        <dbReference type="Proteomes" id="UP000075430"/>
    </source>
</evidence>
<feature type="domain" description="SAF" evidence="2">
    <location>
        <begin position="11"/>
        <end position="81"/>
    </location>
</feature>
<evidence type="ECO:0000256" key="1">
    <source>
        <dbReference type="ARBA" id="ARBA00023239"/>
    </source>
</evidence>
<accession>A0A150F309</accession>
<evidence type="ECO:0000313" key="3">
    <source>
        <dbReference type="EMBL" id="KXZ13413.1"/>
    </source>
</evidence>
<dbReference type="AlphaFoldDB" id="A0A150F309"/>
<dbReference type="PANTHER" id="PTHR30536:SF5">
    <property type="entry name" value="ALTRONATE DEHYDRATASE"/>
    <property type="match status" value="1"/>
</dbReference>
<dbReference type="PANTHER" id="PTHR30536">
    <property type="entry name" value="ALTRONATE/GALACTARATE DEHYDRATASE"/>
    <property type="match status" value="1"/>
</dbReference>
<dbReference type="SMART" id="SM00858">
    <property type="entry name" value="SAF"/>
    <property type="match status" value="1"/>
</dbReference>
<name>A0A150F309_9BACI</name>
<keyword evidence="1" id="KW-0456">Lyase</keyword>
<keyword evidence="4" id="KW-1185">Reference proteome</keyword>
<dbReference type="GO" id="GO:0016829">
    <property type="term" value="F:lyase activity"/>
    <property type="evidence" value="ECO:0007669"/>
    <property type="project" value="UniProtKB-KW"/>
</dbReference>
<dbReference type="CDD" id="cd11613">
    <property type="entry name" value="SAF_AH_GD"/>
    <property type="match status" value="1"/>
</dbReference>
<proteinExistence type="predicted"/>
<sequence>MKEVMKIHHNDNVLLALRDIKKGEMLHMDGLVIETKDDIKRGHKIALQTIEENSGIIKYGFPIGHATRRISIEHIHVHNVKTNLSDVQTYAYTPV</sequence>
<dbReference type="STRING" id="1793963.AXI58_04545"/>
<protein>
    <recommendedName>
        <fullName evidence="2">SAF domain-containing protein</fullName>
    </recommendedName>
</protein>